<proteinExistence type="predicted"/>
<dbReference type="GO" id="GO:0032153">
    <property type="term" value="C:cell division site"/>
    <property type="evidence" value="ECO:0007669"/>
    <property type="project" value="TreeGrafter"/>
</dbReference>
<organism evidence="7">
    <name type="scientific">Athelia psychrophila</name>
    <dbReference type="NCBI Taxonomy" id="1759441"/>
    <lineage>
        <taxon>Eukaryota</taxon>
        <taxon>Fungi</taxon>
        <taxon>Dikarya</taxon>
        <taxon>Basidiomycota</taxon>
        <taxon>Agaricomycotina</taxon>
        <taxon>Agaricomycetes</taxon>
        <taxon>Agaricomycetidae</taxon>
        <taxon>Atheliales</taxon>
        <taxon>Atheliaceae</taxon>
        <taxon>Athelia</taxon>
    </lineage>
</organism>
<evidence type="ECO:0000313" key="7">
    <source>
        <dbReference type="EMBL" id="KZP28507.1"/>
    </source>
</evidence>
<comment type="subcellular location">
    <subcellularLocation>
        <location evidence="1">Membrane</location>
        <topology evidence="1">Multi-pass membrane protein</topology>
    </subcellularLocation>
</comment>
<keyword evidence="4 6" id="KW-0472">Membrane</keyword>
<evidence type="ECO:0000256" key="5">
    <source>
        <dbReference type="SAM" id="MobiDB-lite"/>
    </source>
</evidence>
<reference evidence="7" key="1">
    <citation type="journal article" date="2016" name="Mol. Biol. Evol.">
        <title>Comparative Genomics of Early-Diverging Mushroom-Forming Fungi Provides Insights into the Origins of Lignocellulose Decay Capabilities.</title>
        <authorList>
            <person name="Nagy L.G."/>
            <person name="Riley R."/>
            <person name="Tritt A."/>
            <person name="Adam C."/>
            <person name="Daum C."/>
            <person name="Floudas D."/>
            <person name="Sun H."/>
            <person name="Yadav J.S."/>
            <person name="Pangilinan J."/>
            <person name="Larsson K.H."/>
            <person name="Matsuura K."/>
            <person name="Barry K."/>
            <person name="Labutti K."/>
            <person name="Kuo R."/>
            <person name="Ohm R.A."/>
            <person name="Bhattacharya S.S."/>
            <person name="Shirouzu T."/>
            <person name="Yoshinaga Y."/>
            <person name="Martin F.M."/>
            <person name="Grigoriev I.V."/>
            <person name="Hibbett D.S."/>
        </authorList>
    </citation>
    <scope>NUCLEOTIDE SEQUENCE [LARGE SCALE GENOMIC DNA]</scope>
    <source>
        <strain evidence="7">CBS 109695</strain>
    </source>
</reference>
<feature type="transmembrane region" description="Helical" evidence="6">
    <location>
        <begin position="195"/>
        <end position="215"/>
    </location>
</feature>
<evidence type="ECO:0008006" key="8">
    <source>
        <dbReference type="Google" id="ProtNLM"/>
    </source>
</evidence>
<feature type="region of interest" description="Disordered" evidence="5">
    <location>
        <begin position="261"/>
        <end position="296"/>
    </location>
</feature>
<keyword evidence="2 6" id="KW-0812">Transmembrane</keyword>
<gene>
    <name evidence="7" type="ORF">FIBSPDRAFT_852648</name>
</gene>
<dbReference type="AlphaFoldDB" id="A0A166RPN0"/>
<keyword evidence="3 6" id="KW-1133">Transmembrane helix</keyword>
<dbReference type="STRING" id="436010.A0A166RPN0"/>
<protein>
    <recommendedName>
        <fullName evidence="8">Pali-domain-containing protein</fullName>
    </recommendedName>
</protein>
<dbReference type="InterPro" id="IPR051380">
    <property type="entry name" value="pH-response_reg_palI/RIM9"/>
</dbReference>
<feature type="transmembrane region" description="Helical" evidence="6">
    <location>
        <begin position="12"/>
        <end position="36"/>
    </location>
</feature>
<feature type="transmembrane region" description="Helical" evidence="6">
    <location>
        <begin position="112"/>
        <end position="136"/>
    </location>
</feature>
<evidence type="ECO:0000256" key="6">
    <source>
        <dbReference type="SAM" id="Phobius"/>
    </source>
</evidence>
<evidence type="ECO:0000256" key="4">
    <source>
        <dbReference type="ARBA" id="ARBA00023136"/>
    </source>
</evidence>
<dbReference type="GO" id="GO:0005886">
    <property type="term" value="C:plasma membrane"/>
    <property type="evidence" value="ECO:0007669"/>
    <property type="project" value="InterPro"/>
</dbReference>
<evidence type="ECO:0000256" key="1">
    <source>
        <dbReference type="ARBA" id="ARBA00004141"/>
    </source>
</evidence>
<dbReference type="InterPro" id="IPR009571">
    <property type="entry name" value="SUR7/Rim9-like_fungi"/>
</dbReference>
<dbReference type="PANTHER" id="PTHR28013:SF3">
    <property type="entry name" value="PROTEIN DCV1-RELATED"/>
    <property type="match status" value="1"/>
</dbReference>
<name>A0A166RPN0_9AGAM</name>
<evidence type="ECO:0000256" key="2">
    <source>
        <dbReference type="ARBA" id="ARBA00022692"/>
    </source>
</evidence>
<sequence>MARPLQHHRIVSACSFVLLFIAFVLFLLVALSLPIIKTVYLLSLKAKVAPGQPATSIGTELRFGVWGVCVNSALDVLTLFNGNGNCTKAALGYTIPTEYLTALGVSTSLVSLLLRAVTILLVLHPVAAGLALVTFLQSLFLGTHGVSIVALITCLLTAIVSSVTLAADIALVVVAKGKLKDLANLVDFEVAFGNAVWMIVVAVALTWIAVVFLSARACYCCGVRTSWQEASHLTEKGSAPMPMPMPMAMAMANEEGPVAGAYGSEQQSTAHGTAYEHEPHQERVGGAGGEGDGYPAAYHRARTESTEVYTLREPQYAGPRERY</sequence>
<evidence type="ECO:0000256" key="3">
    <source>
        <dbReference type="ARBA" id="ARBA00022989"/>
    </source>
</evidence>
<dbReference type="PANTHER" id="PTHR28013">
    <property type="entry name" value="PROTEIN DCV1-RELATED"/>
    <property type="match status" value="1"/>
</dbReference>
<feature type="transmembrane region" description="Helical" evidence="6">
    <location>
        <begin position="148"/>
        <end position="175"/>
    </location>
</feature>
<feature type="compositionally biased region" description="Basic and acidic residues" evidence="5">
    <location>
        <begin position="274"/>
        <end position="283"/>
    </location>
</feature>
<dbReference type="Pfam" id="PF06687">
    <property type="entry name" value="SUR7"/>
    <property type="match status" value="1"/>
</dbReference>
<dbReference type="OrthoDB" id="3881at2759"/>
<accession>A0A166RPN0</accession>
<dbReference type="EMBL" id="KV417503">
    <property type="protein sequence ID" value="KZP28507.1"/>
    <property type="molecule type" value="Genomic_DNA"/>
</dbReference>
<dbReference type="GO" id="GO:0035838">
    <property type="term" value="C:growing cell tip"/>
    <property type="evidence" value="ECO:0007669"/>
    <property type="project" value="TreeGrafter"/>
</dbReference>